<reference evidence="1 2" key="1">
    <citation type="submission" date="2020-10" db="EMBL/GenBank/DDBJ databases">
        <title>Wide distribution of Phycisphaera-like planctomycetes from WD2101 soil group in peatlands and genome analysis of the first cultivated representative.</title>
        <authorList>
            <person name="Dedysh S.N."/>
            <person name="Beletsky A.V."/>
            <person name="Ivanova A."/>
            <person name="Kulichevskaya I.S."/>
            <person name="Suzina N.E."/>
            <person name="Philippov D.A."/>
            <person name="Rakitin A.L."/>
            <person name="Mardanov A.V."/>
            <person name="Ravin N.V."/>
        </authorList>
    </citation>
    <scope>NUCLEOTIDE SEQUENCE [LARGE SCALE GENOMIC DNA]</scope>
    <source>
        <strain evidence="1 2">M1803</strain>
    </source>
</reference>
<dbReference type="AlphaFoldDB" id="A0A7M2WUC1"/>
<dbReference type="Proteomes" id="UP000593765">
    <property type="component" value="Chromosome"/>
</dbReference>
<evidence type="ECO:0000313" key="2">
    <source>
        <dbReference type="Proteomes" id="UP000593765"/>
    </source>
</evidence>
<proteinExistence type="predicted"/>
<protein>
    <recommendedName>
        <fullName evidence="3">Nudix hydrolase domain-containing protein</fullName>
    </recommendedName>
</protein>
<accession>A0A7M2WUC1</accession>
<evidence type="ECO:0008006" key="3">
    <source>
        <dbReference type="Google" id="ProtNLM"/>
    </source>
</evidence>
<dbReference type="KEGG" id="hbs:IPV69_22975"/>
<dbReference type="SUPFAM" id="SSF55811">
    <property type="entry name" value="Nudix"/>
    <property type="match status" value="1"/>
</dbReference>
<dbReference type="Gene3D" id="3.90.79.10">
    <property type="entry name" value="Nucleoside Triphosphate Pyrophosphohydrolase"/>
    <property type="match status" value="1"/>
</dbReference>
<name>A0A7M2WUC1_9BACT</name>
<dbReference type="EMBL" id="CP063458">
    <property type="protein sequence ID" value="QOV89053.1"/>
    <property type="molecule type" value="Genomic_DNA"/>
</dbReference>
<gene>
    <name evidence="1" type="ORF">IPV69_22975</name>
</gene>
<dbReference type="RefSeq" id="WP_206292068.1">
    <property type="nucleotide sequence ID" value="NZ_CP063458.1"/>
</dbReference>
<dbReference type="InterPro" id="IPR015797">
    <property type="entry name" value="NUDIX_hydrolase-like_dom_sf"/>
</dbReference>
<keyword evidence="2" id="KW-1185">Reference proteome</keyword>
<organism evidence="1 2">
    <name type="scientific">Humisphaera borealis</name>
    <dbReference type="NCBI Taxonomy" id="2807512"/>
    <lineage>
        <taxon>Bacteria</taxon>
        <taxon>Pseudomonadati</taxon>
        <taxon>Planctomycetota</taxon>
        <taxon>Phycisphaerae</taxon>
        <taxon>Tepidisphaerales</taxon>
        <taxon>Tepidisphaeraceae</taxon>
        <taxon>Humisphaera</taxon>
    </lineage>
</organism>
<sequence length="278" mass="29542">MQSSLSIRVAGDWSSHEVIAHLIESSFAPSNAVQSVIDAAWSAALAVPNRTLFDGPMCRLESFDVSPAGVRIGMSRTSYKSFWGTNVSHPELADQYGPGVLANPIGLSPALLTADGWLLLGRRNERVAYYPGRVHPFSGTLEPDDGSGDGERDAPDVFAAVRRELHEEVRVGASDIVSMRLIGLAEDARLRQPELIFGVETLLSRGQVELQLDQAEHRDVVAIPAEPAAVKAAVQASGVAGEFTPIAIATLLLQGRAAWGEGWFAGANGDAPGILVGR</sequence>
<evidence type="ECO:0000313" key="1">
    <source>
        <dbReference type="EMBL" id="QOV89053.1"/>
    </source>
</evidence>